<name>A0ABU8XPN0_9PROT</name>
<gene>
    <name evidence="1" type="ORF">U1T56_08385</name>
</gene>
<dbReference type="EMBL" id="JBBLZC010000006">
    <property type="protein sequence ID" value="MEK0083167.1"/>
    <property type="molecule type" value="Genomic_DNA"/>
</dbReference>
<evidence type="ECO:0000313" key="1">
    <source>
        <dbReference type="EMBL" id="MEK0083167.1"/>
    </source>
</evidence>
<accession>A0ABU8XPN0</accession>
<sequence>MRSALDLIRVYGIDGARARVANPVERELIDTAARFYDTESTVGVTYSGFCVISLPHRRLPSNGMVWERRVPHHPCALTIEPGSLTLNGQKHEFGVPYGSAGRLILLWLQTEALKTDSRVVRLGSSMYSWMRLMGTHAGGQNYKAVREQAMRIAACRLQFIWTGKADGRSAVRFKKDAIVEEGMLFGDLHEEDPRQSRLWEDTVVLSRTFYEELKKHPVPIQLNAVQAIFRSSLAIDVYIWLAYRLRVLEGRTHVGWASLRDQFGPQYSRIRDFKDPFIKALQMALCVYEEAKVDCDDKGVILYPSPPAVPERRFRQVLLPASNDAPALALDQRLRAVRD</sequence>
<dbReference type="InterPro" id="IPR006881">
    <property type="entry name" value="RepA_C"/>
</dbReference>
<dbReference type="Proteomes" id="UP001375743">
    <property type="component" value="Unassembled WGS sequence"/>
</dbReference>
<reference evidence="1 2" key="1">
    <citation type="submission" date="2024-01" db="EMBL/GenBank/DDBJ databases">
        <title>Multi-omics insights into the function and evolution of sodium benzoate biodegradation pathways in Benzoatithermus flavus gen. nov., sp. nov. from hot spring.</title>
        <authorList>
            <person name="Hu C.-J."/>
            <person name="Li W.-J."/>
        </authorList>
    </citation>
    <scope>NUCLEOTIDE SEQUENCE [LARGE SCALE GENOMIC DNA]</scope>
    <source>
        <strain evidence="1 2">SYSU G07066</strain>
    </source>
</reference>
<evidence type="ECO:0000313" key="2">
    <source>
        <dbReference type="Proteomes" id="UP001375743"/>
    </source>
</evidence>
<dbReference type="Pfam" id="PF04796">
    <property type="entry name" value="RepA_C"/>
    <property type="match status" value="1"/>
</dbReference>
<comment type="caution">
    <text evidence="1">The sequence shown here is derived from an EMBL/GenBank/DDBJ whole genome shotgun (WGS) entry which is preliminary data.</text>
</comment>
<keyword evidence="2" id="KW-1185">Reference proteome</keyword>
<proteinExistence type="predicted"/>
<protein>
    <submittedName>
        <fullName evidence="1">Replication protein RepA</fullName>
    </submittedName>
</protein>
<dbReference type="RefSeq" id="WP_418159009.1">
    <property type="nucleotide sequence ID" value="NZ_JBBLZC010000006.1"/>
</dbReference>
<organism evidence="1 2">
    <name type="scientific">Benzoatithermus flavus</name>
    <dbReference type="NCBI Taxonomy" id="3108223"/>
    <lineage>
        <taxon>Bacteria</taxon>
        <taxon>Pseudomonadati</taxon>
        <taxon>Pseudomonadota</taxon>
        <taxon>Alphaproteobacteria</taxon>
        <taxon>Geminicoccales</taxon>
        <taxon>Geminicoccaceae</taxon>
        <taxon>Benzoatithermus</taxon>
    </lineage>
</organism>